<protein>
    <submittedName>
        <fullName evidence="1">Uncharacterized protein</fullName>
    </submittedName>
</protein>
<dbReference type="Proteomes" id="UP000241822">
    <property type="component" value="Segment"/>
</dbReference>
<evidence type="ECO:0000313" key="1">
    <source>
        <dbReference type="EMBL" id="ATW58477.1"/>
    </source>
</evidence>
<proteinExistence type="predicted"/>
<gene>
    <name evidence="1" type="ORF">SEA_C3PO_78</name>
</gene>
<sequence length="71" mass="7904">MSYYKFPGGIEAISLSRHLTSNGGQALQYIARSCRLDGNNKHGDPKDDIRKAIDMLVDEYVRLGGDISDLF</sequence>
<keyword evidence="2" id="KW-1185">Reference proteome</keyword>
<organism evidence="1 2">
    <name type="scientific">Corynebacterium phage C3PO</name>
    <dbReference type="NCBI Taxonomy" id="2047868"/>
    <lineage>
        <taxon>Viruses</taxon>
        <taxon>Duplodnaviria</taxon>
        <taxon>Heunggongvirae</taxon>
        <taxon>Uroviricota</taxon>
        <taxon>Caudoviricetes</taxon>
        <taxon>Zierdtviridae</taxon>
        <taxon>Toshachvirinae</taxon>
        <taxon>Ceetrepovirus</taxon>
        <taxon>Ceetrepovirus C3PO</taxon>
        <taxon>Corynebacterium virus C3PO</taxon>
    </lineage>
</organism>
<name>A0A2H4P8C5_9CAUD</name>
<dbReference type="EMBL" id="MG198776">
    <property type="protein sequence ID" value="ATW58477.1"/>
    <property type="molecule type" value="Genomic_DNA"/>
</dbReference>
<accession>A0A2H4P8C5</accession>
<reference evidence="1 2" key="1">
    <citation type="submission" date="2017-10" db="EMBL/GenBank/DDBJ databases">
        <authorList>
            <person name="Almansoob K.M."/>
            <person name="Barra A."/>
            <person name="Canlas S.M."/>
            <person name="Chawla N."/>
            <person name="Johnson B.N."/>
            <person name="Kuhl M.D."/>
            <person name="Lin J.Y."/>
            <person name="Patel D.V."/>
            <person name="Reddy A.G."/>
            <person name="Sobol L."/>
            <person name="Solorzano-Papili D."/>
            <person name="Monti D.L."/>
            <person name="Stoner T.H."/>
            <person name="Garlena R.A."/>
            <person name="Russell D.A."/>
            <person name="Pope W.H."/>
            <person name="Jacobs-Sera D."/>
            <person name="Hatfull G.F."/>
        </authorList>
    </citation>
    <scope>NUCLEOTIDE SEQUENCE [LARGE SCALE GENOMIC DNA]</scope>
</reference>
<evidence type="ECO:0000313" key="2">
    <source>
        <dbReference type="Proteomes" id="UP000241822"/>
    </source>
</evidence>
<dbReference type="OrthoDB" id="15708at10239"/>